<dbReference type="SUPFAM" id="SSF56801">
    <property type="entry name" value="Acetyl-CoA synthetase-like"/>
    <property type="match status" value="1"/>
</dbReference>
<organism evidence="3 4">
    <name type="scientific">Aspergillus avenaceus</name>
    <dbReference type="NCBI Taxonomy" id="36643"/>
    <lineage>
        <taxon>Eukaryota</taxon>
        <taxon>Fungi</taxon>
        <taxon>Dikarya</taxon>
        <taxon>Ascomycota</taxon>
        <taxon>Pezizomycotina</taxon>
        <taxon>Eurotiomycetes</taxon>
        <taxon>Eurotiomycetidae</taxon>
        <taxon>Eurotiales</taxon>
        <taxon>Aspergillaceae</taxon>
        <taxon>Aspergillus</taxon>
        <taxon>Aspergillus subgen. Circumdati</taxon>
    </lineage>
</organism>
<dbReference type="EMBL" id="ML742203">
    <property type="protein sequence ID" value="KAE8147518.1"/>
    <property type="molecule type" value="Genomic_DNA"/>
</dbReference>
<dbReference type="InterPro" id="IPR042099">
    <property type="entry name" value="ANL_N_sf"/>
</dbReference>
<gene>
    <name evidence="3" type="ORF">BDV25DRAFT_142652</name>
</gene>
<dbReference type="PANTHER" id="PTHR43201">
    <property type="entry name" value="ACYL-COA SYNTHETASE"/>
    <property type="match status" value="1"/>
</dbReference>
<keyword evidence="4" id="KW-1185">Reference proteome</keyword>
<reference evidence="3 4" key="1">
    <citation type="submission" date="2019-04" db="EMBL/GenBank/DDBJ databases">
        <title>Friends and foes A comparative genomics study of 23 Aspergillus species from section Flavi.</title>
        <authorList>
            <consortium name="DOE Joint Genome Institute"/>
            <person name="Kjaerbolling I."/>
            <person name="Vesth T."/>
            <person name="Frisvad J.C."/>
            <person name="Nybo J.L."/>
            <person name="Theobald S."/>
            <person name="Kildgaard S."/>
            <person name="Isbrandt T."/>
            <person name="Kuo A."/>
            <person name="Sato A."/>
            <person name="Lyhne E.K."/>
            <person name="Kogle M.E."/>
            <person name="Wiebenga A."/>
            <person name="Kun R.S."/>
            <person name="Lubbers R.J."/>
            <person name="Makela M.R."/>
            <person name="Barry K."/>
            <person name="Chovatia M."/>
            <person name="Clum A."/>
            <person name="Daum C."/>
            <person name="Haridas S."/>
            <person name="He G."/>
            <person name="LaButti K."/>
            <person name="Lipzen A."/>
            <person name="Mondo S."/>
            <person name="Riley R."/>
            <person name="Salamov A."/>
            <person name="Simmons B.A."/>
            <person name="Magnuson J.K."/>
            <person name="Henrissat B."/>
            <person name="Mortensen U.H."/>
            <person name="Larsen T.O."/>
            <person name="Devries R.P."/>
            <person name="Grigoriev I.V."/>
            <person name="Machida M."/>
            <person name="Baker S.E."/>
            <person name="Andersen M.R."/>
        </authorList>
    </citation>
    <scope>NUCLEOTIDE SEQUENCE [LARGE SCALE GENOMIC DNA]</scope>
    <source>
        <strain evidence="3 4">IBT 18842</strain>
    </source>
</reference>
<comment type="similarity">
    <text evidence="1">Belongs to the ATP-dependent AMP-binding enzyme family.</text>
</comment>
<evidence type="ECO:0000313" key="3">
    <source>
        <dbReference type="EMBL" id="KAE8147518.1"/>
    </source>
</evidence>
<dbReference type="GO" id="GO:0031956">
    <property type="term" value="F:medium-chain fatty acid-CoA ligase activity"/>
    <property type="evidence" value="ECO:0007669"/>
    <property type="project" value="TreeGrafter"/>
</dbReference>
<feature type="domain" description="AMP-dependent synthetase/ligase" evidence="2">
    <location>
        <begin position="61"/>
        <end position="382"/>
    </location>
</feature>
<dbReference type="PANTHER" id="PTHR43201:SF8">
    <property type="entry name" value="ACYL-COA SYNTHETASE FAMILY MEMBER 3"/>
    <property type="match status" value="1"/>
</dbReference>
<protein>
    <recommendedName>
        <fullName evidence="2">AMP-dependent synthetase/ligase domain-containing protein</fullName>
    </recommendedName>
</protein>
<dbReference type="AlphaFoldDB" id="A0A5N6TMF5"/>
<sequence>MEHLPDNFLFRRLLSLAETRQGARIHDLAYRLDIPYSQLLQDVCYSRRELRQTLPPSLFTKQGIIHDDDVYVCTTMPASYEMTVAFFAILSIGAAMIPLSPDLMPEELADFNSRFNAKCIVLHSGDTELAQTIRKYAQDKGSSVLNLLPVRLCPANNTTNQHPCIGPCITIPSECPVIALFSSGTTGPPKGIIHALNYFTAHAGPFGPEDSLVLCHRPMHYGASLTSAITSILRGIRLGIMRPTATPKQIWGRIRQGGVTNLAGSAGFWVSLMEFFQQQLAELPSKELQSYIDGARGLRVTNCSGVMAMPSTKIFWKEITGRPLHIVWGSTESSIGLKTSSDIDTAYMNSIGRPVPGVTIKLSKGTHGEMRVKTPTMFLRYWDNESATRVAFDDEGFYKTGDLVYLQGNDYIIQGRASTDSSETFSFH</sequence>
<dbReference type="InterPro" id="IPR000873">
    <property type="entry name" value="AMP-dep_synth/lig_dom"/>
</dbReference>
<proteinExistence type="inferred from homology"/>
<evidence type="ECO:0000259" key="2">
    <source>
        <dbReference type="Pfam" id="PF00501"/>
    </source>
</evidence>
<evidence type="ECO:0000313" key="4">
    <source>
        <dbReference type="Proteomes" id="UP000325780"/>
    </source>
</evidence>
<dbReference type="Pfam" id="PF00501">
    <property type="entry name" value="AMP-binding"/>
    <property type="match status" value="1"/>
</dbReference>
<dbReference type="GO" id="GO:0006631">
    <property type="term" value="P:fatty acid metabolic process"/>
    <property type="evidence" value="ECO:0007669"/>
    <property type="project" value="TreeGrafter"/>
</dbReference>
<evidence type="ECO:0000256" key="1">
    <source>
        <dbReference type="ARBA" id="ARBA00006432"/>
    </source>
</evidence>
<name>A0A5N6TMF5_ASPAV</name>
<dbReference type="Proteomes" id="UP000325780">
    <property type="component" value="Unassembled WGS sequence"/>
</dbReference>
<accession>A0A5N6TMF5</accession>
<dbReference type="Gene3D" id="3.40.50.12780">
    <property type="entry name" value="N-terminal domain of ligase-like"/>
    <property type="match status" value="1"/>
</dbReference>
<dbReference type="OrthoDB" id="6614653at2759"/>